<reference evidence="2 3" key="1">
    <citation type="submission" date="2019-08" db="EMBL/GenBank/DDBJ databases">
        <authorList>
            <person name="Alioto T."/>
            <person name="Alioto T."/>
            <person name="Gomez Garrido J."/>
        </authorList>
    </citation>
    <scope>NUCLEOTIDE SEQUENCE [LARGE SCALE GENOMIC DNA]</scope>
</reference>
<feature type="compositionally biased region" description="Polar residues" evidence="1">
    <location>
        <begin position="33"/>
        <end position="42"/>
    </location>
</feature>
<organism evidence="2 3">
    <name type="scientific">Cinara cedri</name>
    <dbReference type="NCBI Taxonomy" id="506608"/>
    <lineage>
        <taxon>Eukaryota</taxon>
        <taxon>Metazoa</taxon>
        <taxon>Ecdysozoa</taxon>
        <taxon>Arthropoda</taxon>
        <taxon>Hexapoda</taxon>
        <taxon>Insecta</taxon>
        <taxon>Pterygota</taxon>
        <taxon>Neoptera</taxon>
        <taxon>Paraneoptera</taxon>
        <taxon>Hemiptera</taxon>
        <taxon>Sternorrhyncha</taxon>
        <taxon>Aphidomorpha</taxon>
        <taxon>Aphidoidea</taxon>
        <taxon>Aphididae</taxon>
        <taxon>Lachninae</taxon>
        <taxon>Cinara</taxon>
    </lineage>
</organism>
<name>A0A5E4MMJ1_9HEMI</name>
<evidence type="ECO:0000313" key="2">
    <source>
        <dbReference type="EMBL" id="VVC32712.1"/>
    </source>
</evidence>
<proteinExistence type="predicted"/>
<feature type="region of interest" description="Disordered" evidence="1">
    <location>
        <begin position="1"/>
        <end position="42"/>
    </location>
</feature>
<dbReference type="EMBL" id="CABPRJ010000958">
    <property type="protein sequence ID" value="VVC32712.1"/>
    <property type="molecule type" value="Genomic_DNA"/>
</dbReference>
<evidence type="ECO:0000256" key="1">
    <source>
        <dbReference type="SAM" id="MobiDB-lite"/>
    </source>
</evidence>
<feature type="compositionally biased region" description="Low complexity" evidence="1">
    <location>
        <begin position="1"/>
        <end position="14"/>
    </location>
</feature>
<keyword evidence="3" id="KW-1185">Reference proteome</keyword>
<protein>
    <submittedName>
        <fullName evidence="2">Uncharacterized protein</fullName>
    </submittedName>
</protein>
<gene>
    <name evidence="2" type="ORF">CINCED_3A000961</name>
</gene>
<dbReference type="AlphaFoldDB" id="A0A5E4MMJ1"/>
<accession>A0A5E4MMJ1</accession>
<evidence type="ECO:0000313" key="3">
    <source>
        <dbReference type="Proteomes" id="UP000325440"/>
    </source>
</evidence>
<sequence>MSGGKSSSVIIISGPRREHHPPWETQLVDTGHDSNNPIQSPSLKSMTVTILPIVMFHEADVHLTQH</sequence>
<dbReference type="Proteomes" id="UP000325440">
    <property type="component" value="Unassembled WGS sequence"/>
</dbReference>